<dbReference type="Proteomes" id="UP000054466">
    <property type="component" value="Unassembled WGS sequence"/>
</dbReference>
<gene>
    <name evidence="1" type="ORF">PV07_06501</name>
</gene>
<proteinExistence type="predicted"/>
<reference evidence="1 2" key="1">
    <citation type="submission" date="2015-01" db="EMBL/GenBank/DDBJ databases">
        <title>The Genome Sequence of Cladophialophora immunda CBS83496.</title>
        <authorList>
            <consortium name="The Broad Institute Genomics Platform"/>
            <person name="Cuomo C."/>
            <person name="de Hoog S."/>
            <person name="Gorbushina A."/>
            <person name="Stielow B."/>
            <person name="Teixiera M."/>
            <person name="Abouelleil A."/>
            <person name="Chapman S.B."/>
            <person name="Priest M."/>
            <person name="Young S.K."/>
            <person name="Wortman J."/>
            <person name="Nusbaum C."/>
            <person name="Birren B."/>
        </authorList>
    </citation>
    <scope>NUCLEOTIDE SEQUENCE [LARGE SCALE GENOMIC DNA]</scope>
    <source>
        <strain evidence="1 2">CBS 83496</strain>
    </source>
</reference>
<keyword evidence="2" id="KW-1185">Reference proteome</keyword>
<name>A0A0D2C690_9EURO</name>
<dbReference type="RefSeq" id="XP_016246904.1">
    <property type="nucleotide sequence ID" value="XM_016393485.1"/>
</dbReference>
<sequence>MRRLRLVASYSCSDNPGGDALDLRRETAHAQTLPASKIKPTKPPTVAPAMIAVDGADVELDTTGDVDGGGRDVGLDEKVIVEVNENAVV</sequence>
<evidence type="ECO:0000313" key="1">
    <source>
        <dbReference type="EMBL" id="KIW26688.1"/>
    </source>
</evidence>
<dbReference type="GeneID" id="27345695"/>
<dbReference type="HOGENOM" id="CLU_2454539_0_0_1"/>
<protein>
    <submittedName>
        <fullName evidence="1">Uncharacterized protein</fullName>
    </submittedName>
</protein>
<organism evidence="1 2">
    <name type="scientific">Cladophialophora immunda</name>
    <dbReference type="NCBI Taxonomy" id="569365"/>
    <lineage>
        <taxon>Eukaryota</taxon>
        <taxon>Fungi</taxon>
        <taxon>Dikarya</taxon>
        <taxon>Ascomycota</taxon>
        <taxon>Pezizomycotina</taxon>
        <taxon>Eurotiomycetes</taxon>
        <taxon>Chaetothyriomycetidae</taxon>
        <taxon>Chaetothyriales</taxon>
        <taxon>Herpotrichiellaceae</taxon>
        <taxon>Cladophialophora</taxon>
    </lineage>
</organism>
<dbReference type="VEuPathDB" id="FungiDB:PV07_06501"/>
<dbReference type="AlphaFoldDB" id="A0A0D2C690"/>
<dbReference type="EMBL" id="KN847043">
    <property type="protein sequence ID" value="KIW26688.1"/>
    <property type="molecule type" value="Genomic_DNA"/>
</dbReference>
<accession>A0A0D2C690</accession>
<evidence type="ECO:0000313" key="2">
    <source>
        <dbReference type="Proteomes" id="UP000054466"/>
    </source>
</evidence>